<keyword evidence="2" id="KW-1185">Reference proteome</keyword>
<dbReference type="Proteomes" id="UP001374893">
    <property type="component" value="Chromosome"/>
</dbReference>
<reference evidence="1 2" key="1">
    <citation type="submission" date="2021-06" db="EMBL/GenBank/DDBJ databases">
        <title>Complete genome of Haloferula helveola possessing various polysaccharide degrading enzymes.</title>
        <authorList>
            <person name="Takami H."/>
            <person name="Huang C."/>
            <person name="Hamasaki K."/>
        </authorList>
    </citation>
    <scope>NUCLEOTIDE SEQUENCE [LARGE SCALE GENOMIC DNA]</scope>
    <source>
        <strain evidence="1 2">CN-1</strain>
    </source>
</reference>
<dbReference type="Gene3D" id="3.40.50.10320">
    <property type="entry name" value="LmbE-like"/>
    <property type="match status" value="1"/>
</dbReference>
<protein>
    <submittedName>
        <fullName evidence="1">GlcNac-PIde-N-acetylase family</fullName>
    </submittedName>
</protein>
<dbReference type="InterPro" id="IPR003737">
    <property type="entry name" value="GlcNAc_PI_deacetylase-related"/>
</dbReference>
<name>A0ABM7R9L2_9BACT</name>
<dbReference type="InterPro" id="IPR024078">
    <property type="entry name" value="LmbE-like_dom_sf"/>
</dbReference>
<proteinExistence type="predicted"/>
<dbReference type="RefSeq" id="WP_338687538.1">
    <property type="nucleotide sequence ID" value="NZ_AP024702.1"/>
</dbReference>
<organism evidence="1 2">
    <name type="scientific">Haloferula helveola</name>
    <dbReference type="NCBI Taxonomy" id="490095"/>
    <lineage>
        <taxon>Bacteria</taxon>
        <taxon>Pseudomonadati</taxon>
        <taxon>Verrucomicrobiota</taxon>
        <taxon>Verrucomicrobiia</taxon>
        <taxon>Verrucomicrobiales</taxon>
        <taxon>Verrucomicrobiaceae</taxon>
        <taxon>Haloferula</taxon>
    </lineage>
</organism>
<dbReference type="EMBL" id="AP024702">
    <property type="protein sequence ID" value="BCX46160.1"/>
    <property type="molecule type" value="Genomic_DNA"/>
</dbReference>
<accession>A0ABM7R9L2</accession>
<evidence type="ECO:0000313" key="2">
    <source>
        <dbReference type="Proteomes" id="UP001374893"/>
    </source>
</evidence>
<dbReference type="Pfam" id="PF02585">
    <property type="entry name" value="PIG-L"/>
    <property type="match status" value="1"/>
</dbReference>
<dbReference type="SUPFAM" id="SSF102588">
    <property type="entry name" value="LmbE-like"/>
    <property type="match status" value="1"/>
</dbReference>
<sequence length="235" mass="26735">MKPARFGLDPGPWDEPRRWLVLAPHPDDFEVVAVTMRLLAERGCDLFLEVLSGGASGVEDVFAESWEEKTAARESEQKASCERFGLPLERLKFHRLPEDEAGYIRDDEANDAAIRKILDRVGPEAVVLPHGRDSNADHRRVFRCFERWRGEQQKKPLALLVRDPKTFGMRLDLVTEFDDEAAEWKAELLRCHHSQHERNLRSRGIGFDERILATNREIGAEVGAAYAEGFEVMGG</sequence>
<gene>
    <name evidence="1" type="ORF">HAHE_00680</name>
</gene>
<evidence type="ECO:0000313" key="1">
    <source>
        <dbReference type="EMBL" id="BCX46160.1"/>
    </source>
</evidence>